<dbReference type="HAMAP" id="MF_03154">
    <property type="entry name" value="Salvage_MtnD_euk"/>
    <property type="match status" value="1"/>
</dbReference>
<proteinExistence type="inferred from homology"/>
<feature type="binding site" evidence="11">
    <location>
        <position position="89"/>
    </location>
    <ligand>
        <name>Ni(2+)</name>
        <dbReference type="ChEBI" id="CHEBI:49786"/>
        <note>for nickel-dependent acireductone dioxygenase activity</note>
    </ligand>
</feature>
<gene>
    <name evidence="11" type="primary">ADI1</name>
    <name evidence="12" type="ORF">AX774_g835</name>
</gene>
<evidence type="ECO:0000256" key="2">
    <source>
        <dbReference type="ARBA" id="ARBA00022490"/>
    </source>
</evidence>
<dbReference type="OrthoDB" id="1867259at2759"/>
<organism evidence="12 13">
    <name type="scientific">Zancudomyces culisetae</name>
    <name type="common">Gut fungus</name>
    <name type="synonym">Smittium culisetae</name>
    <dbReference type="NCBI Taxonomy" id="1213189"/>
    <lineage>
        <taxon>Eukaryota</taxon>
        <taxon>Fungi</taxon>
        <taxon>Fungi incertae sedis</taxon>
        <taxon>Zoopagomycota</taxon>
        <taxon>Kickxellomycotina</taxon>
        <taxon>Harpellomycetes</taxon>
        <taxon>Harpellales</taxon>
        <taxon>Legeriomycetaceae</taxon>
        <taxon>Zancudomyces</taxon>
    </lineage>
</organism>
<accession>A0A1R1PXA5</accession>
<dbReference type="Pfam" id="PF03079">
    <property type="entry name" value="ARD"/>
    <property type="match status" value="1"/>
</dbReference>
<dbReference type="GO" id="GO:0010309">
    <property type="term" value="F:acireductone dioxygenase [iron(II)-requiring] activity"/>
    <property type="evidence" value="ECO:0007669"/>
    <property type="project" value="UniProtKB-UniRule"/>
</dbReference>
<evidence type="ECO:0000256" key="4">
    <source>
        <dbReference type="ARBA" id="ARBA00022605"/>
    </source>
</evidence>
<dbReference type="UniPathway" id="UPA00904">
    <property type="reaction ID" value="UER00878"/>
</dbReference>
<dbReference type="EC" id="1.13.11.53" evidence="11"/>
<feature type="binding site" evidence="11">
    <location>
        <position position="89"/>
    </location>
    <ligand>
        <name>Fe(2+)</name>
        <dbReference type="ChEBI" id="CHEBI:29033"/>
        <note>for iron-dependent acireductone dioxygenase activity</note>
    </ligand>
</feature>
<dbReference type="InterPro" id="IPR027496">
    <property type="entry name" value="ARD_euk"/>
</dbReference>
<evidence type="ECO:0000256" key="7">
    <source>
        <dbReference type="ARBA" id="ARBA00023002"/>
    </source>
</evidence>
<keyword evidence="8 11" id="KW-0408">Iron</keyword>
<comment type="function">
    <text evidence="11">Catalyzes 2 different reactions between oxygen and the acireductone 1,2-dihydroxy-3-keto-5-methylthiopentene (DHK-MTPene) depending upon the metal bound in the active site. Fe-containing acireductone dioxygenase (Fe-ARD) produces formate and 2-keto-4-methylthiobutyrate (KMTB), the alpha-ketoacid precursor of methionine in the methionine recycle pathway. Ni-containing acireductone dioxygenase (Ni-ARD) produces methylthiopropionate, carbon monoxide and formate, and does not lie on the methionine recycle pathway.</text>
</comment>
<keyword evidence="10 11" id="KW-0539">Nucleus</keyword>
<comment type="similarity">
    <text evidence="11">Belongs to the acireductone dioxygenase (ARD) family.</text>
</comment>
<dbReference type="Gene3D" id="2.60.120.10">
    <property type="entry name" value="Jelly Rolls"/>
    <property type="match status" value="1"/>
</dbReference>
<comment type="subcellular location">
    <subcellularLocation>
        <location evidence="11">Cytoplasm</location>
    </subcellularLocation>
    <subcellularLocation>
        <location evidence="11">Nucleus</location>
    </subcellularLocation>
</comment>
<evidence type="ECO:0000256" key="9">
    <source>
        <dbReference type="ARBA" id="ARBA00023167"/>
    </source>
</evidence>
<dbReference type="GO" id="GO:0010308">
    <property type="term" value="F:acireductone dioxygenase (Ni2+-requiring) activity"/>
    <property type="evidence" value="ECO:0007669"/>
    <property type="project" value="UniProtKB-UniRule"/>
</dbReference>
<feature type="binding site" evidence="11">
    <location>
        <position position="87"/>
    </location>
    <ligand>
        <name>Fe(2+)</name>
        <dbReference type="ChEBI" id="CHEBI:29033"/>
        <note>for iron-dependent acireductone dioxygenase activity</note>
    </ligand>
</feature>
<evidence type="ECO:0000256" key="10">
    <source>
        <dbReference type="ARBA" id="ARBA00023242"/>
    </source>
</evidence>
<sequence>MRAYYYLDDGSDKKLTHVDESRPKVTLEQLNELGVFAETFDISSDQEVAKKLDEISTKRGYVSRDNVVIGKDIEGIEDKLDIFFTEHLHVDEEIRFINEGSGYFDVRDKNDEWIRISVSKNDFLIIPAGIFHRFTITPEMYVKATRLFKANPSWVPVNRVDGGQHLDIPERKEYVDAYLS</sequence>
<dbReference type="GO" id="GO:0005737">
    <property type="term" value="C:cytoplasm"/>
    <property type="evidence" value="ECO:0007669"/>
    <property type="project" value="UniProtKB-SubCell"/>
</dbReference>
<dbReference type="FunFam" id="2.60.120.10:FF:000099">
    <property type="entry name" value="1,2-dihydroxy-3-keto-5-methylthiopentene dioxygenase"/>
    <property type="match status" value="1"/>
</dbReference>
<comment type="cofactor">
    <cofactor evidence="11">
        <name>Fe(2+)</name>
        <dbReference type="ChEBI" id="CHEBI:29033"/>
    </cofactor>
    <cofactor evidence="11">
        <name>Ni(2+)</name>
        <dbReference type="ChEBI" id="CHEBI:49786"/>
    </cofactor>
    <text evidence="11">Binds either 1 Fe or Ni cation per monomer. Iron-binding promotes an acireductone dioxygenase reaction producing 2-keto-4-methylthiobutyrate, while nickel-binding promotes an acireductone dioxygenase reaction producing 3-(methylsulfanyl)propanoate.</text>
</comment>
<dbReference type="AlphaFoldDB" id="A0A1R1PXA5"/>
<dbReference type="GO" id="GO:0019509">
    <property type="term" value="P:L-methionine salvage from methylthioadenosine"/>
    <property type="evidence" value="ECO:0007669"/>
    <property type="project" value="UniProtKB-UniRule"/>
</dbReference>
<evidence type="ECO:0000256" key="3">
    <source>
        <dbReference type="ARBA" id="ARBA00022596"/>
    </source>
</evidence>
<dbReference type="GO" id="GO:0005634">
    <property type="term" value="C:nucleus"/>
    <property type="evidence" value="ECO:0007669"/>
    <property type="project" value="UniProtKB-SubCell"/>
</dbReference>
<evidence type="ECO:0000256" key="8">
    <source>
        <dbReference type="ARBA" id="ARBA00023004"/>
    </source>
</evidence>
<dbReference type="PANTHER" id="PTHR23418">
    <property type="entry name" value="ACIREDUCTONE DIOXYGENASE"/>
    <property type="match status" value="1"/>
</dbReference>
<comment type="caution">
    <text evidence="12">The sequence shown here is derived from an EMBL/GenBank/DDBJ whole genome shotgun (WGS) entry which is preliminary data.</text>
</comment>
<keyword evidence="13" id="KW-1185">Reference proteome</keyword>
<dbReference type="GO" id="GO:0016151">
    <property type="term" value="F:nickel cation binding"/>
    <property type="evidence" value="ECO:0007669"/>
    <property type="project" value="UniProtKB-UniRule"/>
</dbReference>
<protein>
    <recommendedName>
        <fullName evidence="11">Acireductone dioxygenase</fullName>
    </recommendedName>
    <alternativeName>
        <fullName evidence="11">Acireductone dioxygenase (Fe(2+)-requiring)</fullName>
        <shortName evidence="11">ARD'</shortName>
        <shortName evidence="11">Fe-ARD</shortName>
        <ecNumber evidence="11">1.13.11.54</ecNumber>
    </alternativeName>
    <alternativeName>
        <fullName evidence="11">Acireductone dioxygenase (Ni(2+)-requiring)</fullName>
        <shortName evidence="11">ARD</shortName>
        <shortName evidence="11">Ni-ARD</shortName>
        <ecNumber evidence="11">1.13.11.53</ecNumber>
    </alternativeName>
</protein>
<evidence type="ECO:0000256" key="1">
    <source>
        <dbReference type="ARBA" id="ARBA00000428"/>
    </source>
</evidence>
<dbReference type="InterPro" id="IPR011051">
    <property type="entry name" value="RmlC_Cupin_sf"/>
</dbReference>
<feature type="binding site" evidence="11">
    <location>
        <position position="132"/>
    </location>
    <ligand>
        <name>Fe(2+)</name>
        <dbReference type="ChEBI" id="CHEBI:29033"/>
        <note>for iron-dependent acireductone dioxygenase activity</note>
    </ligand>
</feature>
<keyword evidence="3 11" id="KW-0533">Nickel</keyword>
<keyword evidence="7 11" id="KW-0560">Oxidoreductase</keyword>
<keyword evidence="9 11" id="KW-0486">Methionine biosynthesis</keyword>
<keyword evidence="6 11" id="KW-0223">Dioxygenase</keyword>
<keyword evidence="4 11" id="KW-0028">Amino-acid biosynthesis</keyword>
<evidence type="ECO:0000256" key="6">
    <source>
        <dbReference type="ARBA" id="ARBA00022964"/>
    </source>
</evidence>
<dbReference type="Proteomes" id="UP000188320">
    <property type="component" value="Unassembled WGS sequence"/>
</dbReference>
<dbReference type="EC" id="1.13.11.54" evidence="11"/>
<dbReference type="GO" id="GO:0005506">
    <property type="term" value="F:iron ion binding"/>
    <property type="evidence" value="ECO:0007669"/>
    <property type="project" value="UniProtKB-UniRule"/>
</dbReference>
<comment type="catalytic activity">
    <reaction evidence="1 11">
        <text>1,2-dihydroxy-5-(methylsulfanyl)pent-1-en-3-one + O2 = 4-methylsulfanyl-2-oxobutanoate + formate + 2 H(+)</text>
        <dbReference type="Rhea" id="RHEA:24504"/>
        <dbReference type="ChEBI" id="CHEBI:15378"/>
        <dbReference type="ChEBI" id="CHEBI:15379"/>
        <dbReference type="ChEBI" id="CHEBI:15740"/>
        <dbReference type="ChEBI" id="CHEBI:16723"/>
        <dbReference type="ChEBI" id="CHEBI:49252"/>
        <dbReference type="EC" id="1.13.11.54"/>
    </reaction>
</comment>
<keyword evidence="5 11" id="KW-0479">Metal-binding</keyword>
<evidence type="ECO:0000256" key="5">
    <source>
        <dbReference type="ARBA" id="ARBA00022723"/>
    </source>
</evidence>
<evidence type="ECO:0000313" key="12">
    <source>
        <dbReference type="EMBL" id="OMH85601.1"/>
    </source>
</evidence>
<keyword evidence="2 11" id="KW-0963">Cytoplasm</keyword>
<dbReference type="CDD" id="cd02232">
    <property type="entry name" value="cupin_ARD"/>
    <property type="match status" value="1"/>
</dbReference>
<comment type="catalytic activity">
    <reaction evidence="11">
        <text>1,2-dihydroxy-5-(methylsulfanyl)pent-1-en-3-one + O2 = 3-(methylsulfanyl)propanoate + CO + formate + 2 H(+)</text>
        <dbReference type="Rhea" id="RHEA:14161"/>
        <dbReference type="ChEBI" id="CHEBI:15378"/>
        <dbReference type="ChEBI" id="CHEBI:15379"/>
        <dbReference type="ChEBI" id="CHEBI:15740"/>
        <dbReference type="ChEBI" id="CHEBI:17245"/>
        <dbReference type="ChEBI" id="CHEBI:49016"/>
        <dbReference type="ChEBI" id="CHEBI:49252"/>
        <dbReference type="EC" id="1.13.11.53"/>
    </reaction>
</comment>
<dbReference type="SUPFAM" id="SSF51182">
    <property type="entry name" value="RmlC-like cupins"/>
    <property type="match status" value="1"/>
</dbReference>
<dbReference type="InterPro" id="IPR004313">
    <property type="entry name" value="ARD"/>
</dbReference>
<dbReference type="PANTHER" id="PTHR23418:SF0">
    <property type="entry name" value="ACIREDUCTONE DIOXYGENASE"/>
    <property type="match status" value="1"/>
</dbReference>
<evidence type="ECO:0000313" key="13">
    <source>
        <dbReference type="Proteomes" id="UP000188320"/>
    </source>
</evidence>
<name>A0A1R1PXA5_ZANCU</name>
<feature type="binding site" evidence="11">
    <location>
        <position position="87"/>
    </location>
    <ligand>
        <name>Ni(2+)</name>
        <dbReference type="ChEBI" id="CHEBI:49786"/>
        <note>for nickel-dependent acireductone dioxygenase activity</note>
    </ligand>
</feature>
<feature type="binding site" evidence="11">
    <location>
        <position position="93"/>
    </location>
    <ligand>
        <name>Ni(2+)</name>
        <dbReference type="ChEBI" id="CHEBI:49786"/>
        <note>for nickel-dependent acireductone dioxygenase activity</note>
    </ligand>
</feature>
<evidence type="ECO:0000256" key="11">
    <source>
        <dbReference type="HAMAP-Rule" id="MF_03154"/>
    </source>
</evidence>
<feature type="binding site" evidence="11">
    <location>
        <position position="132"/>
    </location>
    <ligand>
        <name>Ni(2+)</name>
        <dbReference type="ChEBI" id="CHEBI:49786"/>
        <note>for nickel-dependent acireductone dioxygenase activity</note>
    </ligand>
</feature>
<reference evidence="13" key="1">
    <citation type="submission" date="2017-01" db="EMBL/GenBank/DDBJ databases">
        <authorList>
            <person name="Wang Y."/>
            <person name="White M."/>
            <person name="Kvist S."/>
            <person name="Moncalvo J.-M."/>
        </authorList>
    </citation>
    <scope>NUCLEOTIDE SEQUENCE [LARGE SCALE GENOMIC DNA]</scope>
    <source>
        <strain evidence="13">COL-18-3</strain>
    </source>
</reference>
<feature type="binding site" evidence="11">
    <location>
        <position position="93"/>
    </location>
    <ligand>
        <name>Fe(2+)</name>
        <dbReference type="ChEBI" id="CHEBI:29033"/>
        <note>for iron-dependent acireductone dioxygenase activity</note>
    </ligand>
</feature>
<dbReference type="EMBL" id="LSSK01000070">
    <property type="protein sequence ID" value="OMH85601.1"/>
    <property type="molecule type" value="Genomic_DNA"/>
</dbReference>
<dbReference type="InterPro" id="IPR014710">
    <property type="entry name" value="RmlC-like_jellyroll"/>
</dbReference>
<comment type="pathway">
    <text evidence="11">Amino-acid biosynthesis; L-methionine biosynthesis via salvage pathway; L-methionine from S-methyl-5-thio-alpha-D-ribose 1-phosphate: step 5/6.</text>
</comment>